<name>A0A0A2EH03_9PORP</name>
<dbReference type="AlphaFoldDB" id="A0A0A2EH03"/>
<proteinExistence type="predicted"/>
<reference evidence="1 2" key="1">
    <citation type="submission" date="2014-08" db="EMBL/GenBank/DDBJ databases">
        <title>Porphyromonas gulae strain:COT-052_OH1451 Genome sequencing.</title>
        <authorList>
            <person name="Wallis C."/>
            <person name="Deusch O."/>
            <person name="O'Flynn C."/>
            <person name="Davis I."/>
            <person name="Jospin G."/>
            <person name="Darling A.E."/>
            <person name="Coil D.A."/>
            <person name="Alexiev A."/>
            <person name="Horsfall A."/>
            <person name="Kirkwood N."/>
            <person name="Harris S."/>
            <person name="Eisen J.A."/>
        </authorList>
    </citation>
    <scope>NUCLEOTIDE SEQUENCE [LARGE SCALE GENOMIC DNA]</scope>
    <source>
        <strain evidence="2">COT-052 OH1451</strain>
    </source>
</reference>
<dbReference type="OrthoDB" id="5580718at2"/>
<evidence type="ECO:0000313" key="1">
    <source>
        <dbReference type="EMBL" id="KGN86325.1"/>
    </source>
</evidence>
<accession>A0A0A2EH03</accession>
<dbReference type="Proteomes" id="UP000030130">
    <property type="component" value="Unassembled WGS sequence"/>
</dbReference>
<dbReference type="Gene3D" id="2.40.70.10">
    <property type="entry name" value="Acid Proteases"/>
    <property type="match status" value="2"/>
</dbReference>
<evidence type="ECO:0008006" key="3">
    <source>
        <dbReference type="Google" id="ProtNLM"/>
    </source>
</evidence>
<dbReference type="Pfam" id="PF13650">
    <property type="entry name" value="Asp_protease_2"/>
    <property type="match status" value="1"/>
</dbReference>
<evidence type="ECO:0000313" key="2">
    <source>
        <dbReference type="Proteomes" id="UP000030130"/>
    </source>
</evidence>
<organism evidence="1 2">
    <name type="scientific">Porphyromonas gulae</name>
    <dbReference type="NCBI Taxonomy" id="111105"/>
    <lineage>
        <taxon>Bacteria</taxon>
        <taxon>Pseudomonadati</taxon>
        <taxon>Bacteroidota</taxon>
        <taxon>Bacteroidia</taxon>
        <taxon>Bacteroidales</taxon>
        <taxon>Porphyromonadaceae</taxon>
        <taxon>Porphyromonas</taxon>
    </lineage>
</organism>
<dbReference type="InterPro" id="IPR021109">
    <property type="entry name" value="Peptidase_aspartic_dom_sf"/>
</dbReference>
<dbReference type="eggNOG" id="COG0793">
    <property type="taxonomic scope" value="Bacteria"/>
</dbReference>
<gene>
    <name evidence="1" type="ORF">HR08_03850</name>
</gene>
<dbReference type="SUPFAM" id="SSF50630">
    <property type="entry name" value="Acid proteases"/>
    <property type="match status" value="1"/>
</dbReference>
<sequence>MKINVIVMKRILLSIFPVFFTITVFAQDRTECERIVGVVFDAVSKQNMEQIRPYLAENFKIAGQSSPVAETVLAQLVSNLGNIESFILTEVTGNVDLTFNYDVEYEKHGKKQALFEFDQNNRIKRMELLKIVVKTAKVDPSKIEYNLSNVIEIPFTRMGNLIVVKASVNGEEQDFILDSGSGFTIINSKYIEKDTVDTEKEETVLSTAKGVHDESLSGTNIVNMSIDFYGIRVNRKDMLTNDISHLESEGRQIYGLIGHDFLSKYDVLYDYARNVVILINPDYFETYRKEKLSKHLIETLPLEWRGHIPIMQIRIGDDYYKLGIDCGAGANLLDITLFAKVKDNLEGITTKSLGGASKNKKDVTHAQLKEFYAGTTLFKKSQTVFSDISHLNEDKDLKINGLIGYEFLSKQLTLVSYQRKELLLIK</sequence>
<protein>
    <recommendedName>
        <fullName evidence="3">Aspartyl protease</fullName>
    </recommendedName>
</protein>
<dbReference type="EMBL" id="JRAI01000038">
    <property type="protein sequence ID" value="KGN86325.1"/>
    <property type="molecule type" value="Genomic_DNA"/>
</dbReference>
<dbReference type="STRING" id="111105.HR09_09540"/>
<comment type="caution">
    <text evidence="1">The sequence shown here is derived from an EMBL/GenBank/DDBJ whole genome shotgun (WGS) entry which is preliminary data.</text>
</comment>